<dbReference type="InterPro" id="IPR010393">
    <property type="entry name" value="DUF991_YecM-like"/>
</dbReference>
<protein>
    <submittedName>
        <fullName evidence="1">VOC family protein</fullName>
    </submittedName>
</protein>
<dbReference type="Pfam" id="PF06185">
    <property type="entry name" value="YecM"/>
    <property type="match status" value="1"/>
</dbReference>
<organism evidence="1 2">
    <name type="scientific">Klebsiella pneumoniae subsp. pneumoniae</name>
    <dbReference type="NCBI Taxonomy" id="72407"/>
    <lineage>
        <taxon>Bacteria</taxon>
        <taxon>Pseudomonadati</taxon>
        <taxon>Pseudomonadota</taxon>
        <taxon>Gammaproteobacteria</taxon>
        <taxon>Enterobacterales</taxon>
        <taxon>Enterobacteriaceae</taxon>
        <taxon>Klebsiella/Raoultella group</taxon>
        <taxon>Klebsiella</taxon>
        <taxon>Klebsiella pneumoniae complex</taxon>
    </lineage>
</organism>
<gene>
    <name evidence="1" type="ORF">IUJ34_21835</name>
</gene>
<dbReference type="Proteomes" id="UP000594592">
    <property type="component" value="Chromosome"/>
</dbReference>
<dbReference type="FunFam" id="3.10.180.10:FF:000005">
    <property type="entry name" value="YecM family protein"/>
    <property type="match status" value="1"/>
</dbReference>
<evidence type="ECO:0000313" key="1">
    <source>
        <dbReference type="EMBL" id="QPG07475.1"/>
    </source>
</evidence>
<dbReference type="GO" id="GO:0005829">
    <property type="term" value="C:cytosol"/>
    <property type="evidence" value="ECO:0007669"/>
    <property type="project" value="TreeGrafter"/>
</dbReference>
<dbReference type="SUPFAM" id="SSF54593">
    <property type="entry name" value="Glyoxalase/Bleomycin resistance protein/Dihydroxybiphenyl dioxygenase"/>
    <property type="match status" value="1"/>
</dbReference>
<reference evidence="1 2" key="1">
    <citation type="submission" date="2020-11" db="EMBL/GenBank/DDBJ databases">
        <title>Whole Genome sequence of MDR strain of Klebsiella pneumoniae K219 isolated from sputum.</title>
        <authorList>
            <person name="Aditi B.P."/>
            <person name="Mahalakshmi K."/>
            <person name="Naveen Kumar V."/>
        </authorList>
    </citation>
    <scope>NUCLEOTIDE SEQUENCE [LARGE SCALE GENOMIC DNA]</scope>
    <source>
        <strain evidence="1 2">K219</strain>
    </source>
</reference>
<dbReference type="PANTHER" id="PTHR37519:SF1">
    <property type="entry name" value="DIHYDROXYBIPHENYL DIOXYGENASE DOMAIN-CONTAINING PROTEIN"/>
    <property type="match status" value="1"/>
</dbReference>
<dbReference type="NCBIfam" id="NF008681">
    <property type="entry name" value="PRK11700.1-4"/>
    <property type="match status" value="1"/>
</dbReference>
<dbReference type="NCBIfam" id="NF008682">
    <property type="entry name" value="PRK11700.1-5"/>
    <property type="match status" value="1"/>
</dbReference>
<dbReference type="AlphaFoldDB" id="A0A7S9HEQ3"/>
<sequence>MTSKPMANWQQNEQLADITADLPRFSDALERFTARLGLEIAGLDADHISLRCHQNTTAERWRRGLEQCGTLLSENMINGRPICLFKLAEPVCVAHWRFHIVELPWPGEKRYPHEGWEHIEIVLPGDPATLNARALALLADDGLSQPGSWSKPARRKGSMSACRIPPAVTDGSVTVKFHPWSIEQIVASEQADT</sequence>
<proteinExistence type="predicted"/>
<name>A0A7S9HEQ3_KLEPN</name>
<dbReference type="InterPro" id="IPR029068">
    <property type="entry name" value="Glyas_Bleomycin-R_OHBP_Dase"/>
</dbReference>
<dbReference type="PANTHER" id="PTHR37519">
    <property type="match status" value="1"/>
</dbReference>
<evidence type="ECO:0000313" key="2">
    <source>
        <dbReference type="Proteomes" id="UP000594592"/>
    </source>
</evidence>
<dbReference type="Gene3D" id="3.10.180.10">
    <property type="entry name" value="2,3-Dihydroxybiphenyl 1,2-Dioxygenase, domain 1"/>
    <property type="match status" value="1"/>
</dbReference>
<dbReference type="EMBL" id="CP064820">
    <property type="protein sequence ID" value="QPG07475.1"/>
    <property type="molecule type" value="Genomic_DNA"/>
</dbReference>
<accession>A0A7S9HEQ3</accession>